<dbReference type="AlphaFoldDB" id="A0A811TKW0"/>
<dbReference type="Proteomes" id="UP000634805">
    <property type="component" value="Unassembled WGS sequence"/>
</dbReference>
<accession>A0A811TKW0</accession>
<sequence length="624" mass="70582">MRIYVKVFFIAVLLTVFVAPSQSSPDSSYEYKIDLSGVEFWLRFDLTDAQIAPRPDHGDMLEIPVEIEIIDMGGKTSICFDKITFSGEHAGFDSEYQLHSEELTHAGETFNNLSALRYDPGKLSWIKPGSTGNENITFKIFGRVNGLAMPAFSGIFEVPITTPSSSLTWEYAIKPDELGGMLYEYEPFAIEFTLKNTGKYPVYIRELDNELYTMEPGETYSKVDNFSRGLEAGNYTARWRHKDYCGTGGDGHVYYITYTGYQGEMEVSYTSTVLKRNISWSVPEQISLPKLNRPINISGTITRLMENETVNLTIIDPDRNTFSVRDVTAHNNTFSDVFTPNSTGKWKIVAKHKLKQSSYGEKWIYESSTTYIDIALEGRKLSIRANPVEFGRDYQVNISGTISPYSDIVGDIIAISYSYRTSNQEGEWLNEVHNVSIQEDGTFFDTQLIPQSSDYCTITAGYGFCTYRHNRASCAMYSPCIAIRRSCYGGVGVDGSDFDLDEPVRISIRTEFNHYFLCHNQNASDTLTLTIIKPDGAAKTEIIPAEDDTTYYSFIPDRQVGKWEVKADWSGISRNCTFIVENETCDGHEDDENDEDNSIPGFEGVLMIGVFTVTFCLNKKYWRK</sequence>
<organism evidence="1 2">
    <name type="scientific">Candidatus Argoarchaeum ethanivorans</name>
    <dbReference type="NCBI Taxonomy" id="2608793"/>
    <lineage>
        <taxon>Archaea</taxon>
        <taxon>Methanobacteriati</taxon>
        <taxon>Methanobacteriota</taxon>
        <taxon>Stenosarchaea group</taxon>
        <taxon>Methanomicrobia</taxon>
        <taxon>Methanosarcinales</taxon>
        <taxon>Methanosarcinales incertae sedis</taxon>
        <taxon>GOM Arc I cluster</taxon>
        <taxon>Candidatus Argoarchaeum</taxon>
    </lineage>
</organism>
<gene>
    <name evidence="1" type="ORF">EMLJLAPB_01178</name>
</gene>
<reference evidence="1" key="1">
    <citation type="submission" date="2020-10" db="EMBL/GenBank/DDBJ databases">
        <authorList>
            <person name="Hahn C.J."/>
            <person name="Laso-Perez R."/>
            <person name="Vulcano F."/>
            <person name="Vaziourakis K.-M."/>
            <person name="Stokke R."/>
            <person name="Steen I.H."/>
            <person name="Teske A."/>
            <person name="Boetius A."/>
            <person name="Liebeke M."/>
            <person name="Amann R."/>
            <person name="Knittel K."/>
        </authorList>
    </citation>
    <scope>NUCLEOTIDE SEQUENCE</scope>
    <source>
        <strain evidence="1">Gfbio:e3339647-f889-4370-9287-4fb5cb688e4c:AG392D22_GoMArc1</strain>
    </source>
</reference>
<evidence type="ECO:0000313" key="2">
    <source>
        <dbReference type="Proteomes" id="UP000634805"/>
    </source>
</evidence>
<evidence type="ECO:0000313" key="1">
    <source>
        <dbReference type="EMBL" id="CAD6495088.1"/>
    </source>
</evidence>
<evidence type="ECO:0008006" key="3">
    <source>
        <dbReference type="Google" id="ProtNLM"/>
    </source>
</evidence>
<dbReference type="EMBL" id="CAJHIS010000057">
    <property type="protein sequence ID" value="CAD6495088.1"/>
    <property type="molecule type" value="Genomic_DNA"/>
</dbReference>
<proteinExistence type="predicted"/>
<protein>
    <recommendedName>
        <fullName evidence="3">Macroglobulin domain-containing protein</fullName>
    </recommendedName>
</protein>
<name>A0A811TKW0_9EURY</name>
<comment type="caution">
    <text evidence="1">The sequence shown here is derived from an EMBL/GenBank/DDBJ whole genome shotgun (WGS) entry which is preliminary data.</text>
</comment>